<reference evidence="3" key="2">
    <citation type="submission" date="2022-10" db="EMBL/GenBank/DDBJ databases">
        <title>The complete genomes of actinobacterial strains from the NBC collection.</title>
        <authorList>
            <person name="Joergensen T.S."/>
            <person name="Alvarez Arevalo M."/>
            <person name="Sterndorff E.B."/>
            <person name="Faurdal D."/>
            <person name="Vuksanovic O."/>
            <person name="Mourched A.-S."/>
            <person name="Charusanti P."/>
            <person name="Shaw S."/>
            <person name="Blin K."/>
            <person name="Weber T."/>
        </authorList>
    </citation>
    <scope>NUCLEOTIDE SEQUENCE</scope>
    <source>
        <strain evidence="3">NBC_00256</strain>
    </source>
</reference>
<sequence length="73" mass="7916">MGSQKPNKHDPGGESARGRRHPGSGARGRQGSEVERSPERRHLRAATGTSGSERDQGRAKVEGSQRVQRQGTR</sequence>
<dbReference type="Proteomes" id="UP000285744">
    <property type="component" value="Unassembled WGS sequence"/>
</dbReference>
<keyword evidence="5" id="KW-1185">Reference proteome</keyword>
<dbReference type="AlphaFoldDB" id="A0A420EY37"/>
<reference evidence="2 4" key="1">
    <citation type="journal article" date="2018" name="Int. J. Syst. Evol. Microbiol.">
        <title>Micromonospora globbae sp. nov., an endophytic actinomycete isolated from roots of Globba winitii C. H. Wright.</title>
        <authorList>
            <person name="Kuncharoen N."/>
            <person name="Pittayakhajonwut P."/>
            <person name="Tanasupawat S."/>
        </authorList>
    </citation>
    <scope>NUCLEOTIDE SEQUENCE [LARGE SCALE GENOMIC DNA]</scope>
    <source>
        <strain evidence="2 4">WPS1-2</strain>
    </source>
</reference>
<gene>
    <name evidence="2" type="ORF">D7I43_19725</name>
    <name evidence="3" type="ORF">OG994_19320</name>
</gene>
<organism evidence="2 4">
    <name type="scientific">Micromonospora globbae</name>
    <dbReference type="NCBI Taxonomy" id="1894969"/>
    <lineage>
        <taxon>Bacteria</taxon>
        <taxon>Bacillati</taxon>
        <taxon>Actinomycetota</taxon>
        <taxon>Actinomycetes</taxon>
        <taxon>Micromonosporales</taxon>
        <taxon>Micromonosporaceae</taxon>
        <taxon>Micromonospora</taxon>
    </lineage>
</organism>
<name>A0A420EY37_9ACTN</name>
<evidence type="ECO:0000313" key="5">
    <source>
        <dbReference type="Proteomes" id="UP001432190"/>
    </source>
</evidence>
<evidence type="ECO:0000313" key="2">
    <source>
        <dbReference type="EMBL" id="RKF25642.1"/>
    </source>
</evidence>
<evidence type="ECO:0000313" key="3">
    <source>
        <dbReference type="EMBL" id="WUP47773.1"/>
    </source>
</evidence>
<protein>
    <submittedName>
        <fullName evidence="2">Uncharacterized protein</fullName>
    </submittedName>
</protein>
<evidence type="ECO:0000256" key="1">
    <source>
        <dbReference type="SAM" id="MobiDB-lite"/>
    </source>
</evidence>
<feature type="region of interest" description="Disordered" evidence="1">
    <location>
        <begin position="1"/>
        <end position="73"/>
    </location>
</feature>
<proteinExistence type="predicted"/>
<accession>A0A420EY37</accession>
<dbReference type="EMBL" id="RAQQ01000014">
    <property type="protein sequence ID" value="RKF25642.1"/>
    <property type="molecule type" value="Genomic_DNA"/>
</dbReference>
<feature type="compositionally biased region" description="Basic and acidic residues" evidence="1">
    <location>
        <begin position="52"/>
        <end position="63"/>
    </location>
</feature>
<feature type="compositionally biased region" description="Basic and acidic residues" evidence="1">
    <location>
        <begin position="30"/>
        <end position="40"/>
    </location>
</feature>
<dbReference type="OrthoDB" id="3396850at2"/>
<dbReference type="Proteomes" id="UP001432190">
    <property type="component" value="Chromosome"/>
</dbReference>
<dbReference type="EMBL" id="CP108084">
    <property type="protein sequence ID" value="WUP47773.1"/>
    <property type="molecule type" value="Genomic_DNA"/>
</dbReference>
<evidence type="ECO:0000313" key="4">
    <source>
        <dbReference type="Proteomes" id="UP000285744"/>
    </source>
</evidence>
<dbReference type="RefSeq" id="WP_120330013.1">
    <property type="nucleotide sequence ID" value="NZ_CP108084.1"/>
</dbReference>